<dbReference type="Pfam" id="PF05746">
    <property type="entry name" value="DALR_1"/>
    <property type="match status" value="1"/>
</dbReference>
<keyword evidence="3 10" id="KW-0963">Cytoplasm</keyword>
<dbReference type="InterPro" id="IPR015944">
    <property type="entry name" value="Gly-tRNA-synth_bsu"/>
</dbReference>
<keyword evidence="7 10" id="KW-0648">Protein biosynthesis</keyword>
<dbReference type="EMBL" id="CP046640">
    <property type="protein sequence ID" value="QTL97982.1"/>
    <property type="molecule type" value="Genomic_DNA"/>
</dbReference>
<gene>
    <name evidence="10" type="primary">glyS</name>
    <name evidence="12" type="ORF">GM661_08310</name>
</gene>
<dbReference type="GO" id="GO:0004820">
    <property type="term" value="F:glycine-tRNA ligase activity"/>
    <property type="evidence" value="ECO:0007669"/>
    <property type="project" value="UniProtKB-UniRule"/>
</dbReference>
<evidence type="ECO:0000256" key="3">
    <source>
        <dbReference type="ARBA" id="ARBA00022490"/>
    </source>
</evidence>
<feature type="domain" description="DALR anticodon binding" evidence="11">
    <location>
        <begin position="580"/>
        <end position="678"/>
    </location>
</feature>
<dbReference type="HAMAP" id="MF_00255">
    <property type="entry name" value="Gly_tRNA_synth_beta"/>
    <property type="match status" value="1"/>
</dbReference>
<dbReference type="PROSITE" id="PS50861">
    <property type="entry name" value="AA_TRNA_LIGASE_II_GLYAB"/>
    <property type="match status" value="1"/>
</dbReference>
<evidence type="ECO:0000256" key="4">
    <source>
        <dbReference type="ARBA" id="ARBA00022598"/>
    </source>
</evidence>
<evidence type="ECO:0000256" key="7">
    <source>
        <dbReference type="ARBA" id="ARBA00022917"/>
    </source>
</evidence>
<evidence type="ECO:0000256" key="9">
    <source>
        <dbReference type="ARBA" id="ARBA00047937"/>
    </source>
</evidence>
<evidence type="ECO:0000256" key="8">
    <source>
        <dbReference type="ARBA" id="ARBA00023146"/>
    </source>
</evidence>
<name>A0A8A7KJD0_9FIRM</name>
<evidence type="ECO:0000259" key="11">
    <source>
        <dbReference type="Pfam" id="PF05746"/>
    </source>
</evidence>
<dbReference type="SUPFAM" id="SSF109604">
    <property type="entry name" value="HD-domain/PDEase-like"/>
    <property type="match status" value="1"/>
</dbReference>
<dbReference type="GO" id="GO:0005829">
    <property type="term" value="C:cytosol"/>
    <property type="evidence" value="ECO:0007669"/>
    <property type="project" value="TreeGrafter"/>
</dbReference>
<dbReference type="Proteomes" id="UP000665020">
    <property type="component" value="Chromosome"/>
</dbReference>
<dbReference type="InterPro" id="IPR008909">
    <property type="entry name" value="DALR_anticod-bd"/>
</dbReference>
<comment type="subunit">
    <text evidence="10">Tetramer of two alpha and two beta subunits.</text>
</comment>
<dbReference type="GO" id="GO:0006420">
    <property type="term" value="P:arginyl-tRNA aminoacylation"/>
    <property type="evidence" value="ECO:0007669"/>
    <property type="project" value="InterPro"/>
</dbReference>
<organism evidence="12 13">
    <name type="scientific">Iocasia fonsfrigidae</name>
    <dbReference type="NCBI Taxonomy" id="2682810"/>
    <lineage>
        <taxon>Bacteria</taxon>
        <taxon>Bacillati</taxon>
        <taxon>Bacillota</taxon>
        <taxon>Clostridia</taxon>
        <taxon>Halanaerobiales</taxon>
        <taxon>Halanaerobiaceae</taxon>
        <taxon>Iocasia</taxon>
    </lineage>
</organism>
<comment type="subcellular location">
    <subcellularLocation>
        <location evidence="1 10">Cytoplasm</location>
    </subcellularLocation>
</comment>
<evidence type="ECO:0000256" key="1">
    <source>
        <dbReference type="ARBA" id="ARBA00004496"/>
    </source>
</evidence>
<evidence type="ECO:0000256" key="6">
    <source>
        <dbReference type="ARBA" id="ARBA00022840"/>
    </source>
</evidence>
<comment type="catalytic activity">
    <reaction evidence="9 10">
        <text>tRNA(Gly) + glycine + ATP = glycyl-tRNA(Gly) + AMP + diphosphate</text>
        <dbReference type="Rhea" id="RHEA:16013"/>
        <dbReference type="Rhea" id="RHEA-COMP:9664"/>
        <dbReference type="Rhea" id="RHEA-COMP:9683"/>
        <dbReference type="ChEBI" id="CHEBI:30616"/>
        <dbReference type="ChEBI" id="CHEBI:33019"/>
        <dbReference type="ChEBI" id="CHEBI:57305"/>
        <dbReference type="ChEBI" id="CHEBI:78442"/>
        <dbReference type="ChEBI" id="CHEBI:78522"/>
        <dbReference type="ChEBI" id="CHEBI:456215"/>
        <dbReference type="EC" id="6.1.1.14"/>
    </reaction>
</comment>
<keyword evidence="5 10" id="KW-0547">Nucleotide-binding</keyword>
<dbReference type="EC" id="6.1.1.14" evidence="10"/>
<keyword evidence="8 10" id="KW-0030">Aminoacyl-tRNA synthetase</keyword>
<dbReference type="NCBIfam" id="TIGR00211">
    <property type="entry name" value="glyS"/>
    <property type="match status" value="1"/>
</dbReference>
<dbReference type="Pfam" id="PF02092">
    <property type="entry name" value="tRNA_synt_2f"/>
    <property type="match status" value="1"/>
</dbReference>
<keyword evidence="4 10" id="KW-0436">Ligase</keyword>
<evidence type="ECO:0000313" key="13">
    <source>
        <dbReference type="Proteomes" id="UP000665020"/>
    </source>
</evidence>
<sequence>MSRDLLFEIGTEELPANYMSTVRKDFKNLTEKTFENKRLVFDDCQVYSTPRRLTLYMKGLTEKQENKSESLRGPAKSIAFDKAGKPTKAALGFARGQGVDIDELIIRDGYLYLERVIEGKKTVDILADVFLSIINKMNFPKAMRWGNSTERFIRPIRWLLLLFGEEKIDFSFAGIESDKKTYGHRFLTDKAITIDNPAEYFSKLEDAYIVVDHNKRKELILKQIKDLSLTEGNVLVDEELLSEVIELIEYPTAFFGSFDREYLKLPEEVLTTSMMEHQRYFPVVDKNNNLLPYFVFVRDGAEEYIDEVRYGNEMVLRARLADARFFYDEDLKLSSVDRREKLKDIVYQEKLGSMYDKVQRIKSIVSKMAVSFELTAEQIDILKRAAELSKNDLVTEMVNEFSKLQGIVGKEYALVNEESWEVAEAIFEQYLPRYAGDSLPETVYGQIISIADKIDSIVGHFSLGHIPSGSQDPFALRRQASGIVKIIIEKDLNLKLDTLISYTFEVMNKQDEKLLQEIKDFLVQRVNNILEEKGIRYDIIKAVIAVNNNDPVDLMDRAEAVMELREDNPALFIDLVRGLVRAKNLASKAEKGYNIDKGLLKENAELDLYKSYLEFSGEINTMFSQGNYLSGLKRFVELKAPIDNFLDNVIVMVEDEDIKNNRLALLQKVSALITGVMDIDSIALD</sequence>
<accession>A0A8A7KJD0</accession>
<dbReference type="PANTHER" id="PTHR30075:SF2">
    <property type="entry name" value="GLYCINE--TRNA LIGASE, CHLOROPLASTIC_MITOCHONDRIAL 2"/>
    <property type="match status" value="1"/>
</dbReference>
<reference evidence="12" key="1">
    <citation type="submission" date="2019-12" db="EMBL/GenBank/DDBJ databases">
        <authorList>
            <person name="zhang j."/>
            <person name="sun C.M."/>
        </authorList>
    </citation>
    <scope>NUCLEOTIDE SEQUENCE</scope>
    <source>
        <strain evidence="12">NS-1</strain>
    </source>
</reference>
<evidence type="ECO:0000256" key="5">
    <source>
        <dbReference type="ARBA" id="ARBA00022741"/>
    </source>
</evidence>
<dbReference type="GO" id="GO:0005524">
    <property type="term" value="F:ATP binding"/>
    <property type="evidence" value="ECO:0007669"/>
    <property type="project" value="UniProtKB-UniRule"/>
</dbReference>
<evidence type="ECO:0000256" key="10">
    <source>
        <dbReference type="HAMAP-Rule" id="MF_00255"/>
    </source>
</evidence>
<keyword evidence="6 10" id="KW-0067">ATP-binding</keyword>
<dbReference type="GO" id="GO:0006426">
    <property type="term" value="P:glycyl-tRNA aminoacylation"/>
    <property type="evidence" value="ECO:0007669"/>
    <property type="project" value="UniProtKB-UniRule"/>
</dbReference>
<comment type="similarity">
    <text evidence="2 10">Belongs to the class-II aminoacyl-tRNA synthetase family.</text>
</comment>
<protein>
    <recommendedName>
        <fullName evidence="10">Glycine--tRNA ligase beta subunit</fullName>
        <ecNumber evidence="10">6.1.1.14</ecNumber>
    </recommendedName>
    <alternativeName>
        <fullName evidence="10">Glycyl-tRNA synthetase beta subunit</fullName>
        <shortName evidence="10">GlyRS</shortName>
    </alternativeName>
</protein>
<evidence type="ECO:0000313" key="12">
    <source>
        <dbReference type="EMBL" id="QTL97982.1"/>
    </source>
</evidence>
<dbReference type="PANTHER" id="PTHR30075">
    <property type="entry name" value="GLYCYL-TRNA SYNTHETASE"/>
    <property type="match status" value="1"/>
</dbReference>
<keyword evidence="13" id="KW-1185">Reference proteome</keyword>
<dbReference type="RefSeq" id="WP_230869585.1">
    <property type="nucleotide sequence ID" value="NZ_CP046640.1"/>
</dbReference>
<dbReference type="InterPro" id="IPR006194">
    <property type="entry name" value="Gly-tRNA-synth_heterodimer"/>
</dbReference>
<dbReference type="AlphaFoldDB" id="A0A8A7KJD0"/>
<proteinExistence type="inferred from homology"/>
<dbReference type="KEGG" id="ifn:GM661_08310"/>
<dbReference type="PRINTS" id="PR01045">
    <property type="entry name" value="TRNASYNTHGB"/>
</dbReference>
<evidence type="ECO:0000256" key="2">
    <source>
        <dbReference type="ARBA" id="ARBA00008226"/>
    </source>
</evidence>
<dbReference type="GO" id="GO:0004814">
    <property type="term" value="F:arginine-tRNA ligase activity"/>
    <property type="evidence" value="ECO:0007669"/>
    <property type="project" value="InterPro"/>
</dbReference>